<feature type="transmembrane region" description="Helical" evidence="12">
    <location>
        <begin position="53"/>
        <end position="75"/>
    </location>
</feature>
<accession>A0A9W3AY06</accession>
<evidence type="ECO:0000256" key="3">
    <source>
        <dbReference type="ARBA" id="ARBA00022448"/>
    </source>
</evidence>
<dbReference type="PROSITE" id="PS50283">
    <property type="entry name" value="NA_SOLUT_SYMP_3"/>
    <property type="match status" value="1"/>
</dbReference>
<keyword evidence="9 12" id="KW-0472">Membrane</keyword>
<dbReference type="CDD" id="cd11492">
    <property type="entry name" value="SLC5sbd_NIS-SMVT"/>
    <property type="match status" value="1"/>
</dbReference>
<reference evidence="14 15" key="1">
    <citation type="submission" date="2025-04" db="UniProtKB">
        <authorList>
            <consortium name="RefSeq"/>
        </authorList>
    </citation>
    <scope>IDENTIFICATION</scope>
</reference>
<evidence type="ECO:0000256" key="6">
    <source>
        <dbReference type="ARBA" id="ARBA00022989"/>
    </source>
</evidence>
<dbReference type="GO" id="GO:0006814">
    <property type="term" value="P:sodium ion transport"/>
    <property type="evidence" value="ECO:0007669"/>
    <property type="project" value="UniProtKB-KW"/>
</dbReference>
<keyword evidence="3" id="KW-0813">Transport</keyword>
<dbReference type="PANTHER" id="PTHR42985:SF2">
    <property type="entry name" value="SODIUM-DEPENDENT MULTIVITAMIN TRANSPORTER"/>
    <property type="match status" value="1"/>
</dbReference>
<evidence type="ECO:0000256" key="4">
    <source>
        <dbReference type="ARBA" id="ARBA00022475"/>
    </source>
</evidence>
<dbReference type="PANTHER" id="PTHR42985">
    <property type="entry name" value="SODIUM-COUPLED MONOCARBOXYLATE TRANSPORTER"/>
    <property type="match status" value="1"/>
</dbReference>
<feature type="transmembrane region" description="Helical" evidence="12">
    <location>
        <begin position="414"/>
        <end position="434"/>
    </location>
</feature>
<feature type="transmembrane region" description="Helical" evidence="12">
    <location>
        <begin position="241"/>
        <end position="260"/>
    </location>
</feature>
<feature type="transmembrane region" description="Helical" evidence="12">
    <location>
        <begin position="87"/>
        <end position="109"/>
    </location>
</feature>
<feature type="transmembrane region" description="Helical" evidence="12">
    <location>
        <begin position="281"/>
        <end position="306"/>
    </location>
</feature>
<dbReference type="Gene3D" id="1.20.1730.10">
    <property type="entry name" value="Sodium/glucose cotransporter"/>
    <property type="match status" value="1"/>
</dbReference>
<dbReference type="InterPro" id="IPR051163">
    <property type="entry name" value="Sodium:Solute_Symporter_SSF"/>
</dbReference>
<dbReference type="GO" id="GO:0005886">
    <property type="term" value="C:plasma membrane"/>
    <property type="evidence" value="ECO:0007669"/>
    <property type="project" value="UniProtKB-SubCell"/>
</dbReference>
<evidence type="ECO:0000256" key="9">
    <source>
        <dbReference type="ARBA" id="ARBA00023136"/>
    </source>
</evidence>
<feature type="transmembrane region" description="Helical" evidence="12">
    <location>
        <begin position="165"/>
        <end position="184"/>
    </location>
</feature>
<name>A0A9W3AY06_BIOGL</name>
<dbReference type="RefSeq" id="XP_055892084.1">
    <property type="nucleotide sequence ID" value="XM_056036109.1"/>
</dbReference>
<sequence length="624" mass="68973">MTMAVTSTFQWQDYLVFGVMLLVSSVIGLYFGIKSKKRHTVSAEEMLTGSRNLPVLPVAMSLGASFTSATTILGIPAEVYLRGGEQWIWALGLIPCFLIASFFIVPIFYKLHLTNAYEYLELRFNYFIRGLGSFLFAVIILVYMAAVLYAPAIALSQVTGLSREISILAMGAICTFYTSIGGIRAVVWTDAFQLVIVWAGLLTVMFKGAEDAGGWTRVWEISKEGSRLPKFDMNPDPFVRHTFWTLFIGGGFNMLTVYGANQANLQRYASVRTLWGARTALLLNLPMWIFYLTILCLMGLVMYVYYLTCDPLKTQKLKPDQLVPLFVLQTMGKFPGLPGLFLAAIFSASISTVSSGINSLAAVSLEDIFKPCFRCIFQTKPSARMTSLATIIMAIIVGCVTIALTYGADYIGNTAIQISFGIFGMVGGPLLGLIMSGIFFPFINSWGAAFGLLASLVVSLYVGIDPVINPAPKFSLPLRTDGCPLINATVWNVTNVYNNTTTIANQVVYNSTTTIANQVSSQSDRLYLSYIHYATLALIVSFTVGIIVSLITCCNKGKTIDERTYYHYSWLCSKKNSSYDLGQDMTDKKKERLGSFDEQDFHTRNGISNPDFHDPDILKKTENL</sequence>
<evidence type="ECO:0000313" key="13">
    <source>
        <dbReference type="Proteomes" id="UP001165740"/>
    </source>
</evidence>
<dbReference type="OMA" id="LEERTIM"/>
<feature type="transmembrane region" description="Helical" evidence="12">
    <location>
        <begin position="191"/>
        <end position="209"/>
    </location>
</feature>
<evidence type="ECO:0000256" key="7">
    <source>
        <dbReference type="ARBA" id="ARBA00023053"/>
    </source>
</evidence>
<evidence type="ECO:0000313" key="16">
    <source>
        <dbReference type="RefSeq" id="XP_055892086.1"/>
    </source>
</evidence>
<evidence type="ECO:0000313" key="15">
    <source>
        <dbReference type="RefSeq" id="XP_055892085.1"/>
    </source>
</evidence>
<feature type="transmembrane region" description="Helical" evidence="12">
    <location>
        <begin position="386"/>
        <end position="408"/>
    </location>
</feature>
<comment type="similarity">
    <text evidence="2 11">Belongs to the sodium:solute symporter (SSF) (TC 2.A.21) family.</text>
</comment>
<dbReference type="Pfam" id="PF00474">
    <property type="entry name" value="SSF"/>
    <property type="match status" value="1"/>
</dbReference>
<dbReference type="RefSeq" id="XP_055892085.1">
    <property type="nucleotide sequence ID" value="XM_056036110.1"/>
</dbReference>
<dbReference type="InterPro" id="IPR001734">
    <property type="entry name" value="Na/solute_symporter"/>
</dbReference>
<evidence type="ECO:0000256" key="5">
    <source>
        <dbReference type="ARBA" id="ARBA00022692"/>
    </source>
</evidence>
<dbReference type="NCBIfam" id="TIGR00813">
    <property type="entry name" value="sss"/>
    <property type="match status" value="1"/>
</dbReference>
<evidence type="ECO:0000313" key="14">
    <source>
        <dbReference type="RefSeq" id="XP_055892084.1"/>
    </source>
</evidence>
<dbReference type="RefSeq" id="XP_055892086.1">
    <property type="nucleotide sequence ID" value="XM_056036111.1"/>
</dbReference>
<proteinExistence type="inferred from homology"/>
<feature type="transmembrane region" description="Helical" evidence="12">
    <location>
        <begin position="530"/>
        <end position="553"/>
    </location>
</feature>
<gene>
    <name evidence="14 15 16" type="primary">LOC106075311</name>
</gene>
<keyword evidence="13" id="KW-1185">Reference proteome</keyword>
<keyword evidence="7" id="KW-0915">Sodium</keyword>
<feature type="transmembrane region" description="Helical" evidence="12">
    <location>
        <begin position="340"/>
        <end position="365"/>
    </location>
</feature>
<feature type="transmembrane region" description="Helical" evidence="12">
    <location>
        <begin position="446"/>
        <end position="464"/>
    </location>
</feature>
<evidence type="ECO:0000256" key="10">
    <source>
        <dbReference type="ARBA" id="ARBA00023201"/>
    </source>
</evidence>
<dbReference type="OrthoDB" id="6132759at2759"/>
<dbReference type="GeneID" id="106075311"/>
<keyword evidence="10" id="KW-0739">Sodium transport</keyword>
<keyword evidence="5 12" id="KW-0812">Transmembrane</keyword>
<evidence type="ECO:0000256" key="8">
    <source>
        <dbReference type="ARBA" id="ARBA00023065"/>
    </source>
</evidence>
<evidence type="ECO:0000256" key="1">
    <source>
        <dbReference type="ARBA" id="ARBA00004651"/>
    </source>
</evidence>
<comment type="subcellular location">
    <subcellularLocation>
        <location evidence="1">Cell membrane</location>
        <topology evidence="1">Multi-pass membrane protein</topology>
    </subcellularLocation>
</comment>
<organism evidence="13 14">
    <name type="scientific">Biomphalaria glabrata</name>
    <name type="common">Bloodfluke planorb</name>
    <name type="synonym">Freshwater snail</name>
    <dbReference type="NCBI Taxonomy" id="6526"/>
    <lineage>
        <taxon>Eukaryota</taxon>
        <taxon>Metazoa</taxon>
        <taxon>Spiralia</taxon>
        <taxon>Lophotrochozoa</taxon>
        <taxon>Mollusca</taxon>
        <taxon>Gastropoda</taxon>
        <taxon>Heterobranchia</taxon>
        <taxon>Euthyneura</taxon>
        <taxon>Panpulmonata</taxon>
        <taxon>Hygrophila</taxon>
        <taxon>Lymnaeoidea</taxon>
        <taxon>Planorbidae</taxon>
        <taxon>Biomphalaria</taxon>
    </lineage>
</organism>
<dbReference type="Proteomes" id="UP001165740">
    <property type="component" value="Chromosome 7"/>
</dbReference>
<protein>
    <submittedName>
        <fullName evidence="14 15">Sodium-coupled monocarboxylate transporter 1-like</fullName>
    </submittedName>
</protein>
<dbReference type="InterPro" id="IPR038377">
    <property type="entry name" value="Na/Glc_symporter_sf"/>
</dbReference>
<keyword evidence="6 12" id="KW-1133">Transmembrane helix</keyword>
<dbReference type="GO" id="GO:0015293">
    <property type="term" value="F:symporter activity"/>
    <property type="evidence" value="ECO:0007669"/>
    <property type="project" value="TreeGrafter"/>
</dbReference>
<feature type="transmembrane region" description="Helical" evidence="12">
    <location>
        <begin position="130"/>
        <end position="153"/>
    </location>
</feature>
<dbReference type="AlphaFoldDB" id="A0A9W3AY06"/>
<evidence type="ECO:0000256" key="12">
    <source>
        <dbReference type="SAM" id="Phobius"/>
    </source>
</evidence>
<keyword evidence="8" id="KW-0406">Ion transport</keyword>
<evidence type="ECO:0000256" key="11">
    <source>
        <dbReference type="RuleBase" id="RU362091"/>
    </source>
</evidence>
<keyword evidence="4" id="KW-1003">Cell membrane</keyword>
<evidence type="ECO:0000256" key="2">
    <source>
        <dbReference type="ARBA" id="ARBA00006434"/>
    </source>
</evidence>
<feature type="transmembrane region" description="Helical" evidence="12">
    <location>
        <begin position="14"/>
        <end position="33"/>
    </location>
</feature>